<protein>
    <submittedName>
        <fullName evidence="1">Uncharacterized protein</fullName>
    </submittedName>
</protein>
<organism evidence="1 2">
    <name type="scientific">Trichonephila clavata</name>
    <name type="common">Joro spider</name>
    <name type="synonym">Nephila clavata</name>
    <dbReference type="NCBI Taxonomy" id="2740835"/>
    <lineage>
        <taxon>Eukaryota</taxon>
        <taxon>Metazoa</taxon>
        <taxon>Ecdysozoa</taxon>
        <taxon>Arthropoda</taxon>
        <taxon>Chelicerata</taxon>
        <taxon>Arachnida</taxon>
        <taxon>Araneae</taxon>
        <taxon>Araneomorphae</taxon>
        <taxon>Entelegynae</taxon>
        <taxon>Araneoidea</taxon>
        <taxon>Nephilidae</taxon>
        <taxon>Trichonephila</taxon>
    </lineage>
</organism>
<proteinExistence type="predicted"/>
<sequence>MKSSMQSLQTLCKTHQTNTCVFTLTILASFAFKRQRYRSFNWPKQIVSTETLPQLNFLLKFAISQVSLPPKGFITHGRRGYAESATRNGLQELSYTVTLAGENNFEVTPAKYNCEFLKTLASCTDPGCLTLTFMKWQQKRLFKNRPP</sequence>
<accession>A0A8X6JKC0</accession>
<dbReference type="AlphaFoldDB" id="A0A8X6JKC0"/>
<gene>
    <name evidence="1" type="ORF">TNCT_520041</name>
</gene>
<dbReference type="EMBL" id="BMAO01019160">
    <property type="protein sequence ID" value="GFR28808.1"/>
    <property type="molecule type" value="Genomic_DNA"/>
</dbReference>
<evidence type="ECO:0000313" key="1">
    <source>
        <dbReference type="EMBL" id="GFR28808.1"/>
    </source>
</evidence>
<dbReference type="Proteomes" id="UP000887116">
    <property type="component" value="Unassembled WGS sequence"/>
</dbReference>
<keyword evidence="2" id="KW-1185">Reference proteome</keyword>
<name>A0A8X6JKC0_TRICU</name>
<comment type="caution">
    <text evidence="1">The sequence shown here is derived from an EMBL/GenBank/DDBJ whole genome shotgun (WGS) entry which is preliminary data.</text>
</comment>
<evidence type="ECO:0000313" key="2">
    <source>
        <dbReference type="Proteomes" id="UP000887116"/>
    </source>
</evidence>
<reference evidence="1" key="1">
    <citation type="submission" date="2020-07" db="EMBL/GenBank/DDBJ databases">
        <title>Multicomponent nature underlies the extraordinary mechanical properties of spider dragline silk.</title>
        <authorList>
            <person name="Kono N."/>
            <person name="Nakamura H."/>
            <person name="Mori M."/>
            <person name="Yoshida Y."/>
            <person name="Ohtoshi R."/>
            <person name="Malay A.D."/>
            <person name="Moran D.A.P."/>
            <person name="Tomita M."/>
            <person name="Numata K."/>
            <person name="Arakawa K."/>
        </authorList>
    </citation>
    <scope>NUCLEOTIDE SEQUENCE</scope>
</reference>